<dbReference type="AlphaFoldDB" id="A0A2J6R1E9"/>
<keyword evidence="3" id="KW-1185">Reference proteome</keyword>
<proteinExistence type="predicted"/>
<evidence type="ECO:0000313" key="2">
    <source>
        <dbReference type="EMBL" id="PMD32350.1"/>
    </source>
</evidence>
<reference evidence="2 3" key="1">
    <citation type="submission" date="2016-04" db="EMBL/GenBank/DDBJ databases">
        <title>A degradative enzymes factory behind the ericoid mycorrhizal symbiosis.</title>
        <authorList>
            <consortium name="DOE Joint Genome Institute"/>
            <person name="Martino E."/>
            <person name="Morin E."/>
            <person name="Grelet G."/>
            <person name="Kuo A."/>
            <person name="Kohler A."/>
            <person name="Daghino S."/>
            <person name="Barry K."/>
            <person name="Choi C."/>
            <person name="Cichocki N."/>
            <person name="Clum A."/>
            <person name="Copeland A."/>
            <person name="Hainaut M."/>
            <person name="Haridas S."/>
            <person name="Labutti K."/>
            <person name="Lindquist E."/>
            <person name="Lipzen A."/>
            <person name="Khouja H.-R."/>
            <person name="Murat C."/>
            <person name="Ohm R."/>
            <person name="Olson A."/>
            <person name="Spatafora J."/>
            <person name="Veneault-Fourrey C."/>
            <person name="Henrissat B."/>
            <person name="Grigoriev I."/>
            <person name="Martin F."/>
            <person name="Perotto S."/>
        </authorList>
    </citation>
    <scope>NUCLEOTIDE SEQUENCE [LARGE SCALE GENOMIC DNA]</scope>
    <source>
        <strain evidence="2 3">F</strain>
    </source>
</reference>
<keyword evidence="1" id="KW-0472">Membrane</keyword>
<evidence type="ECO:0000313" key="3">
    <source>
        <dbReference type="Proteomes" id="UP000235786"/>
    </source>
</evidence>
<protein>
    <submittedName>
        <fullName evidence="2">Uncharacterized protein</fullName>
    </submittedName>
</protein>
<dbReference type="OrthoDB" id="5428890at2759"/>
<feature type="transmembrane region" description="Helical" evidence="1">
    <location>
        <begin position="341"/>
        <end position="362"/>
    </location>
</feature>
<evidence type="ECO:0000256" key="1">
    <source>
        <dbReference type="SAM" id="Phobius"/>
    </source>
</evidence>
<dbReference type="EMBL" id="KZ613959">
    <property type="protein sequence ID" value="PMD32350.1"/>
    <property type="molecule type" value="Genomic_DNA"/>
</dbReference>
<sequence>MDSRDFPLPVAARLDVLKTFFDYRSGVDNELPTPSSDSYFCYYRRLVENSRTWSTVKTHNDIIDLARLLKQPEATRESVQNMLRKRLLDEESEEADEILEDSINLVVRLLLMVSTGGFLSARCSLIVSGETKISMYTLSPRYWELISPDWKHGTIKSLVRTQFTTQRTMKESVKLEKFFNARNLEHIAGIKVRWTSNLADHLRMRDDDTAVELFHYASFLRFHQTCHIPLPEWQTKTLKLKSCPVFPMAFIDETLRTLALLLPEHDPSITRWFAKQQNTILKRGKLPLDPSARECGQLKVEERQMDDFDYWHDRLVILKQVFDEAEPSNIRQWWNDRRKRVQWYTFWVAALVLGLTVFFGVVQSIEGALQVYVAYSQTSSVSLGI</sequence>
<gene>
    <name evidence="2" type="ORF">L207DRAFT_518730</name>
</gene>
<organism evidence="2 3">
    <name type="scientific">Hyaloscypha variabilis (strain UAMH 11265 / GT02V1 / F)</name>
    <name type="common">Meliniomyces variabilis</name>
    <dbReference type="NCBI Taxonomy" id="1149755"/>
    <lineage>
        <taxon>Eukaryota</taxon>
        <taxon>Fungi</taxon>
        <taxon>Dikarya</taxon>
        <taxon>Ascomycota</taxon>
        <taxon>Pezizomycotina</taxon>
        <taxon>Leotiomycetes</taxon>
        <taxon>Helotiales</taxon>
        <taxon>Hyaloscyphaceae</taxon>
        <taxon>Hyaloscypha</taxon>
        <taxon>Hyaloscypha variabilis</taxon>
    </lineage>
</organism>
<keyword evidence="1" id="KW-0812">Transmembrane</keyword>
<name>A0A2J6R1E9_HYAVF</name>
<accession>A0A2J6R1E9</accession>
<dbReference type="Proteomes" id="UP000235786">
    <property type="component" value="Unassembled WGS sequence"/>
</dbReference>
<keyword evidence="1" id="KW-1133">Transmembrane helix</keyword>